<dbReference type="AlphaFoldDB" id="A0A0L0HNS9"/>
<evidence type="ECO:0000256" key="3">
    <source>
        <dbReference type="ARBA" id="ARBA00022692"/>
    </source>
</evidence>
<dbReference type="GeneID" id="27685466"/>
<feature type="transmembrane region" description="Helical" evidence="6">
    <location>
        <begin position="334"/>
        <end position="352"/>
    </location>
</feature>
<feature type="transmembrane region" description="Helical" evidence="6">
    <location>
        <begin position="232"/>
        <end position="256"/>
    </location>
</feature>
<dbReference type="RefSeq" id="XP_016610786.1">
    <property type="nucleotide sequence ID" value="XM_016750142.1"/>
</dbReference>
<feature type="transmembrane region" description="Helical" evidence="6">
    <location>
        <begin position="133"/>
        <end position="155"/>
    </location>
</feature>
<dbReference type="PANTHER" id="PTHR45649">
    <property type="entry name" value="AMINO-ACID PERMEASE BAT1"/>
    <property type="match status" value="1"/>
</dbReference>
<evidence type="ECO:0000256" key="6">
    <source>
        <dbReference type="SAM" id="Phobius"/>
    </source>
</evidence>
<dbReference type="InParanoid" id="A0A0L0HNS9"/>
<keyword evidence="8" id="KW-1185">Reference proteome</keyword>
<evidence type="ECO:0000256" key="1">
    <source>
        <dbReference type="ARBA" id="ARBA00004141"/>
    </source>
</evidence>
<dbReference type="Pfam" id="PF13520">
    <property type="entry name" value="AA_permease_2"/>
    <property type="match status" value="1"/>
</dbReference>
<evidence type="ECO:0000256" key="4">
    <source>
        <dbReference type="ARBA" id="ARBA00022989"/>
    </source>
</evidence>
<dbReference type="PIRSF" id="PIRSF006060">
    <property type="entry name" value="AA_transporter"/>
    <property type="match status" value="1"/>
</dbReference>
<dbReference type="Proteomes" id="UP000053201">
    <property type="component" value="Unassembled WGS sequence"/>
</dbReference>
<dbReference type="OMA" id="FAAPMWS"/>
<dbReference type="EMBL" id="KQ257452">
    <property type="protein sequence ID" value="KND02747.1"/>
    <property type="molecule type" value="Genomic_DNA"/>
</dbReference>
<keyword evidence="4 6" id="KW-1133">Transmembrane helix</keyword>
<evidence type="ECO:0000256" key="2">
    <source>
        <dbReference type="ARBA" id="ARBA00022448"/>
    </source>
</evidence>
<organism evidence="7 8">
    <name type="scientific">Spizellomyces punctatus (strain DAOM BR117)</name>
    <dbReference type="NCBI Taxonomy" id="645134"/>
    <lineage>
        <taxon>Eukaryota</taxon>
        <taxon>Fungi</taxon>
        <taxon>Fungi incertae sedis</taxon>
        <taxon>Chytridiomycota</taxon>
        <taxon>Chytridiomycota incertae sedis</taxon>
        <taxon>Chytridiomycetes</taxon>
        <taxon>Spizellomycetales</taxon>
        <taxon>Spizellomycetaceae</taxon>
        <taxon>Spizellomyces</taxon>
    </lineage>
</organism>
<comment type="subcellular location">
    <subcellularLocation>
        <location evidence="1">Membrane</location>
        <topology evidence="1">Multi-pass membrane protein</topology>
    </subcellularLocation>
</comment>
<dbReference type="InterPro" id="IPR002293">
    <property type="entry name" value="AA/rel_permease1"/>
</dbReference>
<evidence type="ECO:0000313" key="8">
    <source>
        <dbReference type="Proteomes" id="UP000053201"/>
    </source>
</evidence>
<feature type="transmembrane region" description="Helical" evidence="6">
    <location>
        <begin position="49"/>
        <end position="69"/>
    </location>
</feature>
<keyword evidence="2" id="KW-0813">Transport</keyword>
<protein>
    <recommendedName>
        <fullName evidence="9">Amino acid permease/ SLC12A domain-containing protein</fullName>
    </recommendedName>
</protein>
<feature type="transmembrane region" description="Helical" evidence="6">
    <location>
        <begin position="21"/>
        <end position="43"/>
    </location>
</feature>
<proteinExistence type="predicted"/>
<keyword evidence="5 6" id="KW-0472">Membrane</keyword>
<dbReference type="GO" id="GO:0022857">
    <property type="term" value="F:transmembrane transporter activity"/>
    <property type="evidence" value="ECO:0007669"/>
    <property type="project" value="InterPro"/>
</dbReference>
<keyword evidence="3 6" id="KW-0812">Transmembrane</keyword>
<dbReference type="Gene3D" id="1.20.1740.10">
    <property type="entry name" value="Amino acid/polyamine transporter I"/>
    <property type="match status" value="1"/>
</dbReference>
<evidence type="ECO:0000313" key="7">
    <source>
        <dbReference type="EMBL" id="KND02747.1"/>
    </source>
</evidence>
<evidence type="ECO:0008006" key="9">
    <source>
        <dbReference type="Google" id="ProtNLM"/>
    </source>
</evidence>
<accession>A0A0L0HNS9</accession>
<dbReference type="eggNOG" id="KOG1289">
    <property type="taxonomic scope" value="Eukaryota"/>
</dbReference>
<evidence type="ECO:0000256" key="5">
    <source>
        <dbReference type="ARBA" id="ARBA00023136"/>
    </source>
</evidence>
<feature type="transmembrane region" description="Helical" evidence="6">
    <location>
        <begin position="262"/>
        <end position="283"/>
    </location>
</feature>
<reference evidence="7 8" key="1">
    <citation type="submission" date="2009-08" db="EMBL/GenBank/DDBJ databases">
        <title>The Genome Sequence of Spizellomyces punctatus strain DAOM BR117.</title>
        <authorList>
            <consortium name="The Broad Institute Genome Sequencing Platform"/>
            <person name="Russ C."/>
            <person name="Cuomo C."/>
            <person name="Shea T."/>
            <person name="Young S.K."/>
            <person name="Zeng Q."/>
            <person name="Koehrsen M."/>
            <person name="Haas B."/>
            <person name="Borodovsky M."/>
            <person name="Guigo R."/>
            <person name="Alvarado L."/>
            <person name="Berlin A."/>
            <person name="Bochicchio J."/>
            <person name="Borenstein D."/>
            <person name="Chapman S."/>
            <person name="Chen Z."/>
            <person name="Engels R."/>
            <person name="Freedman E."/>
            <person name="Gellesch M."/>
            <person name="Goldberg J."/>
            <person name="Griggs A."/>
            <person name="Gujja S."/>
            <person name="Heiman D."/>
            <person name="Hepburn T."/>
            <person name="Howarth C."/>
            <person name="Jen D."/>
            <person name="Larson L."/>
            <person name="Lewis B."/>
            <person name="Mehta T."/>
            <person name="Park D."/>
            <person name="Pearson M."/>
            <person name="Roberts A."/>
            <person name="Saif S."/>
            <person name="Shenoy N."/>
            <person name="Sisk P."/>
            <person name="Stolte C."/>
            <person name="Sykes S."/>
            <person name="Thomson T."/>
            <person name="Walk T."/>
            <person name="White J."/>
            <person name="Yandava C."/>
            <person name="Burger G."/>
            <person name="Gray M.W."/>
            <person name="Holland P.W.H."/>
            <person name="King N."/>
            <person name="Lang F.B.F."/>
            <person name="Roger A.J."/>
            <person name="Ruiz-Trillo I."/>
            <person name="Lander E."/>
            <person name="Nusbaum C."/>
        </authorList>
    </citation>
    <scope>NUCLEOTIDE SEQUENCE [LARGE SCALE GENOMIC DNA]</scope>
    <source>
        <strain evidence="7 8">DAOM BR117</strain>
    </source>
</reference>
<dbReference type="OrthoDB" id="4476201at2759"/>
<gene>
    <name evidence="7" type="ORF">SPPG_01830</name>
</gene>
<sequence>MIAAFIQVATDDSIILDSRQIYGICLVILVVYGLISGLATSIIARLQVYFATVNILSSIAIVIALVVTASNKGNVVPAKTAFFEFTNNISWLNSPGFTFLISTTGPLWCLTGYDSAAHISEESSNASTAAPRAIIYAVSAMGVLGWATMLAISFVTTDVTSVVNSTLPLPMAQILLDNMGKKGMLAAWFFVTLTQIVGGIPQCIDASRAVYAFSRDGALPLSRYWRRLNPKTLTPIHAVWFVVFSSAVLGLLALVNLTAVEAIFNCAALALYISYAIPILMRITYGRKTFQPGPFSLGSFSVPIGTVACCFVLVQIPVQLFPLGPVTNPLDMNYAVVVLGTILIGSLGWFFLGARRWFQGPRLTILEGSSTAMEINCDNEKIRKEMENEITWTAGQAV</sequence>
<dbReference type="PANTHER" id="PTHR45649:SF6">
    <property type="entry name" value="GABA-SPECIFIC PERMEASE"/>
    <property type="match status" value="1"/>
</dbReference>
<dbReference type="GO" id="GO:0016020">
    <property type="term" value="C:membrane"/>
    <property type="evidence" value="ECO:0007669"/>
    <property type="project" value="UniProtKB-SubCell"/>
</dbReference>
<dbReference type="VEuPathDB" id="FungiDB:SPPG_01830"/>
<feature type="transmembrane region" description="Helical" evidence="6">
    <location>
        <begin position="295"/>
        <end position="314"/>
    </location>
</feature>
<dbReference type="STRING" id="645134.A0A0L0HNS9"/>
<name>A0A0L0HNS9_SPIPD</name>